<reference evidence="3" key="1">
    <citation type="submission" date="2021-01" db="EMBL/GenBank/DDBJ databases">
        <authorList>
            <person name="Kaushik A."/>
        </authorList>
    </citation>
    <scope>NUCLEOTIDE SEQUENCE</scope>
    <source>
        <strain evidence="3">Type strain: AG8-Rh-89/</strain>
    </source>
</reference>
<feature type="transmembrane region" description="Helical" evidence="2">
    <location>
        <begin position="35"/>
        <end position="57"/>
    </location>
</feature>
<organism evidence="3 4">
    <name type="scientific">Rhizoctonia solani</name>
    <dbReference type="NCBI Taxonomy" id="456999"/>
    <lineage>
        <taxon>Eukaryota</taxon>
        <taxon>Fungi</taxon>
        <taxon>Dikarya</taxon>
        <taxon>Basidiomycota</taxon>
        <taxon>Agaricomycotina</taxon>
        <taxon>Agaricomycetes</taxon>
        <taxon>Cantharellales</taxon>
        <taxon>Ceratobasidiaceae</taxon>
        <taxon>Rhizoctonia</taxon>
    </lineage>
</organism>
<name>A0A8H3AKS2_9AGAM</name>
<feature type="transmembrane region" description="Helical" evidence="2">
    <location>
        <begin position="145"/>
        <end position="163"/>
    </location>
</feature>
<feature type="compositionally biased region" description="Basic and acidic residues" evidence="1">
    <location>
        <begin position="331"/>
        <end position="364"/>
    </location>
</feature>
<dbReference type="EMBL" id="CAJMWZ010000822">
    <property type="protein sequence ID" value="CAE6426380.1"/>
    <property type="molecule type" value="Genomic_DNA"/>
</dbReference>
<feature type="compositionally biased region" description="Polar residues" evidence="1">
    <location>
        <begin position="247"/>
        <end position="275"/>
    </location>
</feature>
<keyword evidence="2" id="KW-0472">Membrane</keyword>
<proteinExistence type="predicted"/>
<dbReference type="PANTHER" id="PTHR35179:SF1">
    <property type="entry name" value="INTEGRAL MEMBRANE PROTEIN"/>
    <property type="match status" value="1"/>
</dbReference>
<evidence type="ECO:0000256" key="2">
    <source>
        <dbReference type="SAM" id="Phobius"/>
    </source>
</evidence>
<evidence type="ECO:0000313" key="3">
    <source>
        <dbReference type="EMBL" id="CAE6426380.1"/>
    </source>
</evidence>
<protein>
    <recommendedName>
        <fullName evidence="5">Transmembrane protein</fullName>
    </recommendedName>
</protein>
<dbReference type="Proteomes" id="UP000663850">
    <property type="component" value="Unassembled WGS sequence"/>
</dbReference>
<dbReference type="AlphaFoldDB" id="A0A8H3AKS2"/>
<feature type="region of interest" description="Disordered" evidence="1">
    <location>
        <begin position="291"/>
        <end position="383"/>
    </location>
</feature>
<feature type="transmembrane region" description="Helical" evidence="2">
    <location>
        <begin position="6"/>
        <end position="23"/>
    </location>
</feature>
<feature type="region of interest" description="Disordered" evidence="1">
    <location>
        <begin position="242"/>
        <end position="275"/>
    </location>
</feature>
<keyword evidence="2" id="KW-0812">Transmembrane</keyword>
<feature type="transmembrane region" description="Helical" evidence="2">
    <location>
        <begin position="184"/>
        <end position="202"/>
    </location>
</feature>
<sequence>MRLATLAFGFTIGFGWFVVWHAIRQTRKTRKWSAYIIMCWSEIIVCTVFAIICWLYLCEIIGYSFWFYFWILTMWAFQVQFLLQIIVNRICILLPTPARKFWLKFTIAAWITAINIAVYCIWVPAKLQISERYHVINLYWDRTEKILYLVTDAILNWMFINIIKKRLVAMGLKKYDKLVKFNERIIMVSLSMDVLIIGMMSYRNDFVYMQFHPVAYMVKLEIEMCMSRLMVKVATGTGVNVYESPDHTSSQTNSNSRDAARRTTYNNNNPGRSVNIQVATQVITHIDHENEDQEALELEERDHKPRTLDDSDVESGSRLRTISLVPEDDQESTRTADTTKRGDWATKPQGWRDESSVGDQDRRAVTFSPPPPEARLRTGESEFDHDEGTFVSYLGTTNVRVLHSSNRDPVHTP</sequence>
<evidence type="ECO:0000313" key="4">
    <source>
        <dbReference type="Proteomes" id="UP000663850"/>
    </source>
</evidence>
<comment type="caution">
    <text evidence="3">The sequence shown here is derived from an EMBL/GenBank/DDBJ whole genome shotgun (WGS) entry which is preliminary data.</text>
</comment>
<keyword evidence="2" id="KW-1133">Transmembrane helix</keyword>
<evidence type="ECO:0000256" key="1">
    <source>
        <dbReference type="SAM" id="MobiDB-lite"/>
    </source>
</evidence>
<feature type="transmembrane region" description="Helical" evidence="2">
    <location>
        <begin position="107"/>
        <end position="125"/>
    </location>
</feature>
<feature type="compositionally biased region" description="Basic and acidic residues" evidence="1">
    <location>
        <begin position="374"/>
        <end position="383"/>
    </location>
</feature>
<accession>A0A8H3AKS2</accession>
<feature type="transmembrane region" description="Helical" evidence="2">
    <location>
        <begin position="63"/>
        <end position="87"/>
    </location>
</feature>
<evidence type="ECO:0008006" key="5">
    <source>
        <dbReference type="Google" id="ProtNLM"/>
    </source>
</evidence>
<feature type="compositionally biased region" description="Basic and acidic residues" evidence="1">
    <location>
        <begin position="298"/>
        <end position="309"/>
    </location>
</feature>
<dbReference type="PANTHER" id="PTHR35179">
    <property type="entry name" value="PROTEIN CBG02620"/>
    <property type="match status" value="1"/>
</dbReference>
<gene>
    <name evidence="3" type="ORF">RDB_LOCUS15095</name>
</gene>